<accession>A0A2U3K958</accession>
<dbReference type="Proteomes" id="UP000238701">
    <property type="component" value="Unassembled WGS sequence"/>
</dbReference>
<keyword evidence="5" id="KW-0720">Serine protease</keyword>
<evidence type="ECO:0000259" key="9">
    <source>
        <dbReference type="Pfam" id="PF17676"/>
    </source>
</evidence>
<evidence type="ECO:0000259" key="8">
    <source>
        <dbReference type="Pfam" id="PF02016"/>
    </source>
</evidence>
<feature type="active site" description="Charge relay system" evidence="6">
    <location>
        <position position="295"/>
    </location>
</feature>
<dbReference type="Pfam" id="PF02016">
    <property type="entry name" value="Peptidase_S66"/>
    <property type="match status" value="1"/>
</dbReference>
<name>A0A2U3K958_9BACT</name>
<feature type="domain" description="LD-carboxypeptidase C-terminal" evidence="9">
    <location>
        <begin position="195"/>
        <end position="311"/>
    </location>
</feature>
<dbReference type="GO" id="GO:0006508">
    <property type="term" value="P:proteolysis"/>
    <property type="evidence" value="ECO:0007669"/>
    <property type="project" value="UniProtKB-KW"/>
</dbReference>
<dbReference type="InterPro" id="IPR040449">
    <property type="entry name" value="Peptidase_S66_N"/>
</dbReference>
<sequence length="329" mass="35663">MPIVDRNSRYDMSSSHLQRKPRVKPPALRPGDPVGIVAPASNIKPAELDAGCVALQRAGYRAFYLDSILDQDIYFAGSVERRAQELEEMFVREDVRAIVCARGGYGANYLLAKLDLAKIQAHPKIFVGYSDITSLLTYFADAGGFVTFHGPMAAKDWTHENGVDFESWQAALSGAVPWDVALGREVSGLADGEAEGILYGGCLSILVASLGTSYEIKTRETILFLEDVAAKPYQIDRMLMQLKLAGKLEGVRGIIFGEMLDCAQTASQDYTLQEVVARIVGKLGVPVAYGLRSGHVTSGNITLPFGVQARLTVRGGQVGLRILEPAIQL</sequence>
<dbReference type="CDD" id="cd07025">
    <property type="entry name" value="Peptidase_S66"/>
    <property type="match status" value="1"/>
</dbReference>
<evidence type="ECO:0000256" key="1">
    <source>
        <dbReference type="ARBA" id="ARBA00010233"/>
    </source>
</evidence>
<evidence type="ECO:0000313" key="11">
    <source>
        <dbReference type="Proteomes" id="UP000238701"/>
    </source>
</evidence>
<proteinExistence type="inferred from homology"/>
<dbReference type="Gene3D" id="3.50.30.60">
    <property type="entry name" value="LD-carboxypeptidase A C-terminal domain-like"/>
    <property type="match status" value="1"/>
</dbReference>
<evidence type="ECO:0000256" key="3">
    <source>
        <dbReference type="ARBA" id="ARBA00022670"/>
    </source>
</evidence>
<dbReference type="InterPro" id="IPR003507">
    <property type="entry name" value="S66_fam"/>
</dbReference>
<dbReference type="GO" id="GO:0004180">
    <property type="term" value="F:carboxypeptidase activity"/>
    <property type="evidence" value="ECO:0007669"/>
    <property type="project" value="UniProtKB-KW"/>
</dbReference>
<dbReference type="SUPFAM" id="SSF141986">
    <property type="entry name" value="LD-carboxypeptidase A C-terminal domain-like"/>
    <property type="match status" value="1"/>
</dbReference>
<gene>
    <name evidence="10" type="ORF">SBA1_150033</name>
</gene>
<evidence type="ECO:0000256" key="7">
    <source>
        <dbReference type="SAM" id="MobiDB-lite"/>
    </source>
</evidence>
<dbReference type="InterPro" id="IPR029062">
    <property type="entry name" value="Class_I_gatase-like"/>
</dbReference>
<dbReference type="AlphaFoldDB" id="A0A2U3K958"/>
<evidence type="ECO:0000256" key="4">
    <source>
        <dbReference type="ARBA" id="ARBA00022801"/>
    </source>
</evidence>
<keyword evidence="2 10" id="KW-0121">Carboxypeptidase</keyword>
<dbReference type="Gene3D" id="3.40.50.10740">
    <property type="entry name" value="Class I glutamine amidotransferase-like"/>
    <property type="match status" value="1"/>
</dbReference>
<feature type="domain" description="LD-carboxypeptidase N-terminal" evidence="8">
    <location>
        <begin position="34"/>
        <end position="150"/>
    </location>
</feature>
<dbReference type="PANTHER" id="PTHR30237:SF2">
    <property type="entry name" value="MUREIN TETRAPEPTIDE CARBOXYPEPTIDASE"/>
    <property type="match status" value="1"/>
</dbReference>
<feature type="active site" description="Nucleophile" evidence="6">
    <location>
        <position position="130"/>
    </location>
</feature>
<evidence type="ECO:0000313" key="10">
    <source>
        <dbReference type="EMBL" id="SPF36179.1"/>
    </source>
</evidence>
<feature type="region of interest" description="Disordered" evidence="7">
    <location>
        <begin position="1"/>
        <end position="25"/>
    </location>
</feature>
<dbReference type="PIRSF" id="PIRSF028757">
    <property type="entry name" value="LD-carboxypeptidase"/>
    <property type="match status" value="1"/>
</dbReference>
<keyword evidence="4" id="KW-0378">Hydrolase</keyword>
<dbReference type="SUPFAM" id="SSF52317">
    <property type="entry name" value="Class I glutamine amidotransferase-like"/>
    <property type="match status" value="1"/>
</dbReference>
<evidence type="ECO:0000256" key="6">
    <source>
        <dbReference type="PIRSR" id="PIRSR028757-1"/>
    </source>
</evidence>
<reference evidence="11" key="1">
    <citation type="submission" date="2018-02" db="EMBL/GenBank/DDBJ databases">
        <authorList>
            <person name="Hausmann B."/>
        </authorList>
    </citation>
    <scope>NUCLEOTIDE SEQUENCE [LARGE SCALE GENOMIC DNA]</scope>
    <source>
        <strain evidence="11">Peat soil MAG SbA1</strain>
    </source>
</reference>
<dbReference type="InterPro" id="IPR027478">
    <property type="entry name" value="LdcA_N"/>
</dbReference>
<dbReference type="InterPro" id="IPR027461">
    <property type="entry name" value="Carboxypeptidase_A_C_sf"/>
</dbReference>
<evidence type="ECO:0000256" key="5">
    <source>
        <dbReference type="ARBA" id="ARBA00022825"/>
    </source>
</evidence>
<dbReference type="GO" id="GO:0008236">
    <property type="term" value="F:serine-type peptidase activity"/>
    <property type="evidence" value="ECO:0007669"/>
    <property type="project" value="UniProtKB-KW"/>
</dbReference>
<dbReference type="InterPro" id="IPR040921">
    <property type="entry name" value="Peptidase_S66C"/>
</dbReference>
<protein>
    <submittedName>
        <fullName evidence="10">Peptidase U61, LD-carboxypeptidase A</fullName>
    </submittedName>
</protein>
<dbReference type="OrthoDB" id="9807329at2"/>
<evidence type="ECO:0000256" key="2">
    <source>
        <dbReference type="ARBA" id="ARBA00022645"/>
    </source>
</evidence>
<comment type="similarity">
    <text evidence="1">Belongs to the peptidase S66 family.</text>
</comment>
<dbReference type="Pfam" id="PF17676">
    <property type="entry name" value="Peptidase_S66C"/>
    <property type="match status" value="1"/>
</dbReference>
<keyword evidence="3" id="KW-0645">Protease</keyword>
<feature type="active site" description="Charge relay system" evidence="6">
    <location>
        <position position="226"/>
    </location>
</feature>
<dbReference type="EMBL" id="OMOD01000057">
    <property type="protein sequence ID" value="SPF36179.1"/>
    <property type="molecule type" value="Genomic_DNA"/>
</dbReference>
<organism evidence="10 11">
    <name type="scientific">Candidatus Sulfotelmatobacter kueseliae</name>
    <dbReference type="NCBI Taxonomy" id="2042962"/>
    <lineage>
        <taxon>Bacteria</taxon>
        <taxon>Pseudomonadati</taxon>
        <taxon>Acidobacteriota</taxon>
        <taxon>Terriglobia</taxon>
        <taxon>Terriglobales</taxon>
        <taxon>Candidatus Korobacteraceae</taxon>
        <taxon>Candidatus Sulfotelmatobacter</taxon>
    </lineage>
</organism>
<dbReference type="PANTHER" id="PTHR30237">
    <property type="entry name" value="MURAMOYLTETRAPEPTIDE CARBOXYPEPTIDASE"/>
    <property type="match status" value="1"/>
</dbReference>